<reference evidence="1" key="1">
    <citation type="journal article" date="2018" name="Genome Biol.">
        <title>SKESA: strategic k-mer extension for scrupulous assemblies.</title>
        <authorList>
            <person name="Souvorov A."/>
            <person name="Agarwala R."/>
            <person name="Lipman D.J."/>
        </authorList>
    </citation>
    <scope>NUCLEOTIDE SEQUENCE</scope>
    <source>
        <strain evidence="1">C8</strain>
    </source>
</reference>
<dbReference type="AlphaFoldDB" id="A0A8H9UV96"/>
<gene>
    <name evidence="1" type="ORF">I9080_000007</name>
</gene>
<dbReference type="EMBL" id="DACTCB010000001">
    <property type="protein sequence ID" value="HAT4306259.1"/>
    <property type="molecule type" value="Genomic_DNA"/>
</dbReference>
<protein>
    <submittedName>
        <fullName evidence="1">Transglycosylase</fullName>
    </submittedName>
</protein>
<sequence length="103" mass="12515">MNWNEKPVCDKCNKEFEPEQKVEKVKGDIRRVYFTCPHCGEKYTAYYLSSKIETMQKRIQKLIVKLKTYFKGTEKGDKYLAQYEELNKEIKNEMIRLRMKFED</sequence>
<organism evidence="1">
    <name type="scientific">Clostridium perfringens</name>
    <dbReference type="NCBI Taxonomy" id="1502"/>
    <lineage>
        <taxon>Bacteria</taxon>
        <taxon>Bacillati</taxon>
        <taxon>Bacillota</taxon>
        <taxon>Clostridia</taxon>
        <taxon>Eubacteriales</taxon>
        <taxon>Clostridiaceae</taxon>
        <taxon>Clostridium</taxon>
    </lineage>
</organism>
<proteinExistence type="predicted"/>
<comment type="caution">
    <text evidence="1">The sequence shown here is derived from an EMBL/GenBank/DDBJ whole genome shotgun (WGS) entry which is preliminary data.</text>
</comment>
<dbReference type="Proteomes" id="UP000859547">
    <property type="component" value="Unassembled WGS sequence"/>
</dbReference>
<reference evidence="1" key="2">
    <citation type="submission" date="2020-07" db="EMBL/GenBank/DDBJ databases">
        <authorList>
            <consortium name="NCBI Pathogen Detection Project"/>
        </authorList>
    </citation>
    <scope>NUCLEOTIDE SEQUENCE</scope>
    <source>
        <strain evidence="1">C8</strain>
    </source>
</reference>
<accession>A0A8H9UV96</accession>
<evidence type="ECO:0000313" key="1">
    <source>
        <dbReference type="EMBL" id="HAT4306259.1"/>
    </source>
</evidence>
<name>A0A8H9UV96_CLOPF</name>